<dbReference type="Gene3D" id="1.10.10.10">
    <property type="entry name" value="Winged helix-like DNA-binding domain superfamily/Winged helix DNA-binding domain"/>
    <property type="match status" value="1"/>
</dbReference>
<dbReference type="PANTHER" id="PTHR30537">
    <property type="entry name" value="HTH-TYPE TRANSCRIPTIONAL REGULATOR"/>
    <property type="match status" value="1"/>
</dbReference>
<sequence>MAGGAGGERRVAGEGARAVLAEMFHTAVEITAAGIAPSLAPASVHSPKVRMARRLPPLLALRAFDIFARQGTVRAAADELAVSHTVVSRHIQNLEQAVGVKLVAKSGRGLSLTREGIRYAAQLRRAFDLIGEASNELRNGGMEAVHICCLAGLASRCLLARLPELEEALTGREVILQPTSTRPDFSREEADAEIMYLEDGNSVAEGLRSEMFARPRILAIASPEFKARYPDVRTPADLVGLPLIHEQSTGMWEAWFEEAGIAELPRLRGPRLWQAHLTIEAARLGRGVALVSDLLVTEPLANGKLVEMVDSNVTIGGYYFIAPAHRWNTPVISAIRQWLRGVFPPDQTSPLQGNP</sequence>
<dbReference type="GO" id="GO:0043565">
    <property type="term" value="F:sequence-specific DNA binding"/>
    <property type="evidence" value="ECO:0007669"/>
    <property type="project" value="TreeGrafter"/>
</dbReference>
<evidence type="ECO:0000313" key="7">
    <source>
        <dbReference type="Proteomes" id="UP000325333"/>
    </source>
</evidence>
<dbReference type="Pfam" id="PF03466">
    <property type="entry name" value="LysR_substrate"/>
    <property type="match status" value="1"/>
</dbReference>
<comment type="caution">
    <text evidence="6">The sequence shown here is derived from an EMBL/GenBank/DDBJ whole genome shotgun (WGS) entry which is preliminary data.</text>
</comment>
<dbReference type="GO" id="GO:0006351">
    <property type="term" value="P:DNA-templated transcription"/>
    <property type="evidence" value="ECO:0007669"/>
    <property type="project" value="TreeGrafter"/>
</dbReference>
<gene>
    <name evidence="6" type="ORF">FH063_001919</name>
</gene>
<dbReference type="Pfam" id="PF00126">
    <property type="entry name" value="HTH_1"/>
    <property type="match status" value="1"/>
</dbReference>
<dbReference type="InterPro" id="IPR005119">
    <property type="entry name" value="LysR_subst-bd"/>
</dbReference>
<dbReference type="InterPro" id="IPR058163">
    <property type="entry name" value="LysR-type_TF_proteobact-type"/>
</dbReference>
<evidence type="ECO:0000256" key="1">
    <source>
        <dbReference type="ARBA" id="ARBA00009437"/>
    </source>
</evidence>
<organism evidence="6 7">
    <name type="scientific">Azospirillum argentinense</name>
    <dbReference type="NCBI Taxonomy" id="2970906"/>
    <lineage>
        <taxon>Bacteria</taxon>
        <taxon>Pseudomonadati</taxon>
        <taxon>Pseudomonadota</taxon>
        <taxon>Alphaproteobacteria</taxon>
        <taxon>Rhodospirillales</taxon>
        <taxon>Azospirillaceae</taxon>
        <taxon>Azospirillum</taxon>
    </lineage>
</organism>
<evidence type="ECO:0000256" key="3">
    <source>
        <dbReference type="ARBA" id="ARBA00023125"/>
    </source>
</evidence>
<dbReference type="Proteomes" id="UP000325333">
    <property type="component" value="Unassembled WGS sequence"/>
</dbReference>
<dbReference type="PANTHER" id="PTHR30537:SF74">
    <property type="entry name" value="HTH-TYPE TRANSCRIPTIONAL REGULATOR TRPI"/>
    <property type="match status" value="1"/>
</dbReference>
<keyword evidence="2" id="KW-0805">Transcription regulation</keyword>
<dbReference type="InterPro" id="IPR036390">
    <property type="entry name" value="WH_DNA-bd_sf"/>
</dbReference>
<dbReference type="AlphaFoldDB" id="A0A5B0L0G4"/>
<comment type="similarity">
    <text evidence="1">Belongs to the LysR transcriptional regulatory family.</text>
</comment>
<evidence type="ECO:0000256" key="4">
    <source>
        <dbReference type="ARBA" id="ARBA00023163"/>
    </source>
</evidence>
<dbReference type="Gene3D" id="3.40.190.10">
    <property type="entry name" value="Periplasmic binding protein-like II"/>
    <property type="match status" value="2"/>
</dbReference>
<dbReference type="SUPFAM" id="SSF53850">
    <property type="entry name" value="Periplasmic binding protein-like II"/>
    <property type="match status" value="1"/>
</dbReference>
<evidence type="ECO:0000313" key="6">
    <source>
        <dbReference type="EMBL" id="KAA1057751.1"/>
    </source>
</evidence>
<dbReference type="EMBL" id="VEWN01000002">
    <property type="protein sequence ID" value="KAA1057751.1"/>
    <property type="molecule type" value="Genomic_DNA"/>
</dbReference>
<evidence type="ECO:0000256" key="2">
    <source>
        <dbReference type="ARBA" id="ARBA00023015"/>
    </source>
</evidence>
<dbReference type="GO" id="GO:0003700">
    <property type="term" value="F:DNA-binding transcription factor activity"/>
    <property type="evidence" value="ECO:0007669"/>
    <property type="project" value="InterPro"/>
</dbReference>
<proteinExistence type="inferred from homology"/>
<keyword evidence="3" id="KW-0238">DNA-binding</keyword>
<protein>
    <recommendedName>
        <fullName evidence="5">HTH lysR-type domain-containing protein</fullName>
    </recommendedName>
</protein>
<dbReference type="PROSITE" id="PS50931">
    <property type="entry name" value="HTH_LYSR"/>
    <property type="match status" value="1"/>
</dbReference>
<evidence type="ECO:0000259" key="5">
    <source>
        <dbReference type="PROSITE" id="PS50931"/>
    </source>
</evidence>
<name>A0A5B0L0G4_9PROT</name>
<dbReference type="InterPro" id="IPR036388">
    <property type="entry name" value="WH-like_DNA-bd_sf"/>
</dbReference>
<accession>A0A5B0L0G4</accession>
<reference evidence="6 7" key="1">
    <citation type="submission" date="2019-07" db="EMBL/GenBank/DDBJ databases">
        <title>Genome sequencing of the stress-tolerant strain Azospirillum brasilense Az19.</title>
        <authorList>
            <person name="Maroniche G.A."/>
            <person name="Garcia J.E."/>
            <person name="Pagnussat L."/>
            <person name="Amenta M."/>
            <person name="Creus C.M."/>
        </authorList>
    </citation>
    <scope>NUCLEOTIDE SEQUENCE [LARGE SCALE GENOMIC DNA]</scope>
    <source>
        <strain evidence="6 7">Az19</strain>
    </source>
</reference>
<dbReference type="InterPro" id="IPR000847">
    <property type="entry name" value="LysR_HTH_N"/>
</dbReference>
<keyword evidence="4" id="KW-0804">Transcription</keyword>
<feature type="domain" description="HTH lysR-type" evidence="5">
    <location>
        <begin position="56"/>
        <end position="113"/>
    </location>
</feature>
<dbReference type="SUPFAM" id="SSF46785">
    <property type="entry name" value="Winged helix' DNA-binding domain"/>
    <property type="match status" value="1"/>
</dbReference>